<dbReference type="Pfam" id="PF00724">
    <property type="entry name" value="Oxidored_FMN"/>
    <property type="match status" value="1"/>
</dbReference>
<dbReference type="EMBL" id="JAZAVJ010000176">
    <property type="protein sequence ID" value="KAK7408703.1"/>
    <property type="molecule type" value="Genomic_DNA"/>
</dbReference>
<comment type="similarity">
    <text evidence="1">Belongs to the NADH:flavin oxidoreductase/NADH oxidase family.</text>
</comment>
<organism evidence="6 7">
    <name type="scientific">Neonectria punicea</name>
    <dbReference type="NCBI Taxonomy" id="979145"/>
    <lineage>
        <taxon>Eukaryota</taxon>
        <taxon>Fungi</taxon>
        <taxon>Dikarya</taxon>
        <taxon>Ascomycota</taxon>
        <taxon>Pezizomycotina</taxon>
        <taxon>Sordariomycetes</taxon>
        <taxon>Hypocreomycetidae</taxon>
        <taxon>Hypocreales</taxon>
        <taxon>Nectriaceae</taxon>
        <taxon>Neonectria</taxon>
    </lineage>
</organism>
<evidence type="ECO:0000259" key="5">
    <source>
        <dbReference type="Pfam" id="PF00724"/>
    </source>
</evidence>
<sequence>MAATRYTSDEHVSAEPLAQPLHFEFSGRTAKNRLLKSPMAEGLATWNPKVLTERGIPTDETIELYRRWGEGENNWGVLITGNVDIEFDSLDAIGDSIITPECDPEGERFEKFKQLASAAKANGSLIVAQVTHPGRQVQARVNPVAISASDVQLEPKMGMTFGKPHAATKAEIARVVEGFAHAAEYLSKAGFDGIELHAAHGYLISQFLSRTTNKRTDEYGPQTMENRLRLVTEIARAIKARVPASFIVSAKLNSVEFQDGGVTPADARELCETLDKHGFDFVELSGGTYENLGMTYDKESTKRREGFFIEWAETVTRSLSADRKMKTYIVGGLRTVGAMVKALGAVDGIAVGRPAAAEPRLADDIISGRVRGALKPVEAIETDFGMGMGAAQSQIVQVGRGREPMRLGDAEVVATFVKDMGAWYQQVVQDAEKMEFVRAVEYSGPLAEYGSAK</sequence>
<accession>A0ABR1GT86</accession>
<gene>
    <name evidence="6" type="ORF">QQX98_009119</name>
</gene>
<keyword evidence="4" id="KW-0560">Oxidoreductase</keyword>
<dbReference type="InterPro" id="IPR001155">
    <property type="entry name" value="OxRdtase_FMN_N"/>
</dbReference>
<proteinExistence type="inferred from homology"/>
<reference evidence="6 7" key="1">
    <citation type="journal article" date="2025" name="Microbiol. Resour. Announc.">
        <title>Draft genome sequences for Neonectria magnoliae and Neonectria punicea, canker pathogens of Liriodendron tulipifera and Acer saccharum in West Virginia.</title>
        <authorList>
            <person name="Petronek H.M."/>
            <person name="Kasson M.T."/>
            <person name="Metheny A.M."/>
            <person name="Stauder C.M."/>
            <person name="Lovett B."/>
            <person name="Lynch S.C."/>
            <person name="Garnas J.R."/>
            <person name="Kasson L.R."/>
            <person name="Stajich J.E."/>
        </authorList>
    </citation>
    <scope>NUCLEOTIDE SEQUENCE [LARGE SCALE GENOMIC DNA]</scope>
    <source>
        <strain evidence="6 7">NRRL 64653</strain>
    </source>
</reference>
<evidence type="ECO:0000256" key="1">
    <source>
        <dbReference type="ARBA" id="ARBA00005979"/>
    </source>
</evidence>
<keyword evidence="7" id="KW-1185">Reference proteome</keyword>
<evidence type="ECO:0000313" key="6">
    <source>
        <dbReference type="EMBL" id="KAK7408703.1"/>
    </source>
</evidence>
<dbReference type="PANTHER" id="PTHR43656">
    <property type="entry name" value="BINDING OXIDOREDUCTASE, PUTATIVE (AFU_ORTHOLOGUE AFUA_2G08260)-RELATED"/>
    <property type="match status" value="1"/>
</dbReference>
<evidence type="ECO:0000256" key="3">
    <source>
        <dbReference type="ARBA" id="ARBA00022643"/>
    </source>
</evidence>
<evidence type="ECO:0000256" key="4">
    <source>
        <dbReference type="ARBA" id="ARBA00023002"/>
    </source>
</evidence>
<dbReference type="CDD" id="cd04733">
    <property type="entry name" value="OYE_like_2_FMN"/>
    <property type="match status" value="1"/>
</dbReference>
<dbReference type="PANTHER" id="PTHR43656:SF5">
    <property type="entry name" value="NADH:FLAVIN OXIDOREDUCTASE_NADH OXIDASE N-TERMINAL DOMAIN-CONTAINING PROTEIN"/>
    <property type="match status" value="1"/>
</dbReference>
<comment type="caution">
    <text evidence="6">The sequence shown here is derived from an EMBL/GenBank/DDBJ whole genome shotgun (WGS) entry which is preliminary data.</text>
</comment>
<name>A0ABR1GT86_9HYPO</name>
<evidence type="ECO:0000256" key="2">
    <source>
        <dbReference type="ARBA" id="ARBA00022630"/>
    </source>
</evidence>
<feature type="domain" description="NADH:flavin oxidoreductase/NADH oxidase N-terminal" evidence="5">
    <location>
        <begin position="19"/>
        <end position="369"/>
    </location>
</feature>
<keyword evidence="2" id="KW-0285">Flavoprotein</keyword>
<dbReference type="InterPro" id="IPR013785">
    <property type="entry name" value="Aldolase_TIM"/>
</dbReference>
<keyword evidence="3" id="KW-0288">FMN</keyword>
<dbReference type="SUPFAM" id="SSF51395">
    <property type="entry name" value="FMN-linked oxidoreductases"/>
    <property type="match status" value="1"/>
</dbReference>
<evidence type="ECO:0000313" key="7">
    <source>
        <dbReference type="Proteomes" id="UP001498476"/>
    </source>
</evidence>
<protein>
    <recommendedName>
        <fullName evidence="5">NADH:flavin oxidoreductase/NADH oxidase N-terminal domain-containing protein</fullName>
    </recommendedName>
</protein>
<dbReference type="InterPro" id="IPR051799">
    <property type="entry name" value="NADH_flavin_oxidoreductase"/>
</dbReference>
<dbReference type="Gene3D" id="3.20.20.70">
    <property type="entry name" value="Aldolase class I"/>
    <property type="match status" value="1"/>
</dbReference>
<dbReference type="Proteomes" id="UP001498476">
    <property type="component" value="Unassembled WGS sequence"/>
</dbReference>